<proteinExistence type="predicted"/>
<sequence length="74" mass="8627">MERKSVNRRVALHALHCIQDYWSERNAWFVQFWKAIELRGSIIRCEPKSSDHSAFRSFGVSTSCPPTFSFMTST</sequence>
<evidence type="ECO:0000313" key="1">
    <source>
        <dbReference type="EMBL" id="KFD46721.1"/>
    </source>
</evidence>
<dbReference type="AlphaFoldDB" id="A0A085LP25"/>
<name>A0A085LP25_9BILA</name>
<accession>A0A085LP25</accession>
<organism evidence="1 2">
    <name type="scientific">Trichuris suis</name>
    <name type="common">pig whipworm</name>
    <dbReference type="NCBI Taxonomy" id="68888"/>
    <lineage>
        <taxon>Eukaryota</taxon>
        <taxon>Metazoa</taxon>
        <taxon>Ecdysozoa</taxon>
        <taxon>Nematoda</taxon>
        <taxon>Enoplea</taxon>
        <taxon>Dorylaimia</taxon>
        <taxon>Trichinellida</taxon>
        <taxon>Trichuridae</taxon>
        <taxon>Trichuris</taxon>
    </lineage>
</organism>
<evidence type="ECO:0000313" key="2">
    <source>
        <dbReference type="Proteomes" id="UP000030764"/>
    </source>
</evidence>
<dbReference type="EMBL" id="KL363357">
    <property type="protein sequence ID" value="KFD46721.1"/>
    <property type="molecule type" value="Genomic_DNA"/>
</dbReference>
<protein>
    <submittedName>
        <fullName evidence="1">Uncharacterized protein</fullName>
    </submittedName>
</protein>
<dbReference type="Proteomes" id="UP000030764">
    <property type="component" value="Unassembled WGS sequence"/>
</dbReference>
<keyword evidence="2" id="KW-1185">Reference proteome</keyword>
<gene>
    <name evidence="1" type="ORF">M513_12431</name>
</gene>
<reference evidence="1 2" key="1">
    <citation type="journal article" date="2014" name="Nat. Genet.">
        <title>Genome and transcriptome of the porcine whipworm Trichuris suis.</title>
        <authorList>
            <person name="Jex A.R."/>
            <person name="Nejsum P."/>
            <person name="Schwarz E.M."/>
            <person name="Hu L."/>
            <person name="Young N.D."/>
            <person name="Hall R.S."/>
            <person name="Korhonen P.K."/>
            <person name="Liao S."/>
            <person name="Thamsborg S."/>
            <person name="Xia J."/>
            <person name="Xu P."/>
            <person name="Wang S."/>
            <person name="Scheerlinck J.P."/>
            <person name="Hofmann A."/>
            <person name="Sternberg P.W."/>
            <person name="Wang J."/>
            <person name="Gasser R.B."/>
        </authorList>
    </citation>
    <scope>NUCLEOTIDE SEQUENCE [LARGE SCALE GENOMIC DNA]</scope>
    <source>
        <strain evidence="1">DCEP-RM93M</strain>
    </source>
</reference>